<feature type="region of interest" description="Disordered" evidence="11">
    <location>
        <begin position="247"/>
        <end position="285"/>
    </location>
</feature>
<feature type="region of interest" description="Disordered" evidence="11">
    <location>
        <begin position="166"/>
        <end position="202"/>
    </location>
</feature>
<proteinExistence type="inferred from homology"/>
<keyword evidence="7 10" id="KW-0131">Cell cycle</keyword>
<dbReference type="Pfam" id="PF00581">
    <property type="entry name" value="Rhodanese"/>
    <property type="match status" value="1"/>
</dbReference>
<gene>
    <name evidence="13" type="primary">stg</name>
    <name evidence="13" type="ORF">DNF11_0521</name>
</gene>
<dbReference type="InterPro" id="IPR001763">
    <property type="entry name" value="Rhodanese-like_dom"/>
</dbReference>
<dbReference type="InterPro" id="IPR036873">
    <property type="entry name" value="Rhodanese-like_dom_sf"/>
</dbReference>
<evidence type="ECO:0000256" key="3">
    <source>
        <dbReference type="ARBA" id="ARBA00022618"/>
    </source>
</evidence>
<keyword evidence="4 10" id="KW-0498">Mitosis</keyword>
<dbReference type="GO" id="GO:0051301">
    <property type="term" value="P:cell division"/>
    <property type="evidence" value="ECO:0007669"/>
    <property type="project" value="UniProtKB-UniRule"/>
</dbReference>
<dbReference type="SUPFAM" id="SSF52821">
    <property type="entry name" value="Rhodanese/Cell cycle control phosphatase"/>
    <property type="match status" value="1"/>
</dbReference>
<dbReference type="VEuPathDB" id="FungiDB:DNF11_0521"/>
<feature type="region of interest" description="Disordered" evidence="11">
    <location>
        <begin position="1"/>
        <end position="34"/>
    </location>
</feature>
<evidence type="ECO:0000256" key="5">
    <source>
        <dbReference type="ARBA" id="ARBA00022801"/>
    </source>
</evidence>
<dbReference type="GO" id="GO:0005737">
    <property type="term" value="C:cytoplasm"/>
    <property type="evidence" value="ECO:0007669"/>
    <property type="project" value="TreeGrafter"/>
</dbReference>
<dbReference type="GO" id="GO:0004725">
    <property type="term" value="F:protein tyrosine phosphatase activity"/>
    <property type="evidence" value="ECO:0007669"/>
    <property type="project" value="UniProtKB-UniRule"/>
</dbReference>
<organism evidence="13 14">
    <name type="scientific">Malassezia restricta (strain ATCC 96810 / NBRC 103918 / CBS 7877)</name>
    <name type="common">Seborrheic dermatitis infection agent</name>
    <dbReference type="NCBI Taxonomy" id="425264"/>
    <lineage>
        <taxon>Eukaryota</taxon>
        <taxon>Fungi</taxon>
        <taxon>Dikarya</taxon>
        <taxon>Basidiomycota</taxon>
        <taxon>Ustilaginomycotina</taxon>
        <taxon>Malasseziomycetes</taxon>
        <taxon>Malasseziales</taxon>
        <taxon>Malasseziaceae</taxon>
        <taxon>Malassezia</taxon>
    </lineage>
</organism>
<dbReference type="Proteomes" id="UP000269793">
    <property type="component" value="Chromosome I"/>
</dbReference>
<evidence type="ECO:0000256" key="2">
    <source>
        <dbReference type="ARBA" id="ARBA00013064"/>
    </source>
</evidence>
<feature type="domain" description="Rhodanese" evidence="12">
    <location>
        <begin position="453"/>
        <end position="578"/>
    </location>
</feature>
<comment type="function">
    <text evidence="10">Tyrosine protein phosphatase which functions as a dosage-dependent inducer of mitotic progression.</text>
</comment>
<dbReference type="EMBL" id="CP033148">
    <property type="protein sequence ID" value="AYO41471.1"/>
    <property type="molecule type" value="Genomic_DNA"/>
</dbReference>
<evidence type="ECO:0000256" key="1">
    <source>
        <dbReference type="ARBA" id="ARBA00011065"/>
    </source>
</evidence>
<evidence type="ECO:0000259" key="12">
    <source>
        <dbReference type="PROSITE" id="PS50206"/>
    </source>
</evidence>
<dbReference type="InterPro" id="IPR000751">
    <property type="entry name" value="MPI_Phosphatase"/>
</dbReference>
<dbReference type="SMART" id="SM00450">
    <property type="entry name" value="RHOD"/>
    <property type="match status" value="1"/>
</dbReference>
<feature type="compositionally biased region" description="Polar residues" evidence="11">
    <location>
        <begin position="1"/>
        <end position="11"/>
    </location>
</feature>
<keyword evidence="6 10" id="KW-0904">Protein phosphatase</keyword>
<evidence type="ECO:0000313" key="13">
    <source>
        <dbReference type="EMBL" id="AYO41471.1"/>
    </source>
</evidence>
<feature type="region of interest" description="Disordered" evidence="11">
    <location>
        <begin position="306"/>
        <end position="401"/>
    </location>
</feature>
<protein>
    <recommendedName>
        <fullName evidence="9 10">M-phase inducer phosphatase</fullName>
        <ecNumber evidence="2 10">3.1.3.48</ecNumber>
    </recommendedName>
</protein>
<sequence>MSSSLPFTSKNIPAPAGWGDDVPTVRPSSPANLSRDGFLINDLDRSFGSSMSISSLDSPHRSVRRARASTQSAIGVHLDDPFAVTADEGFLVPTSIPPTFAHVSSIPYRGIPDSSPHAMEISSPAVIMEPPAGKTPAAFRSIQPSSVSFLGRDSGTTRYSMPALGHYSNLMSRPSTPDSPDYRRPPKKRLASTSQLQDASFETDGPERCVFFDENKGRIPVQNKSRLHTRTQSELLWWKKTEMDWNTADGEDPTSVSPTDTAHPDRLTEDDSTASDSFLAPTQPAKSVSPMANYFYDPQSPHVSMISAVPSSPASSPSLTSTDQNWGKRYHTSTIPLPEVRAPLPSASFNADPIMLDEPSEDGPVQTGSPVRSSVRRSSLSGPRRTKTTNDALTSKENVPPVPSTALSHILPGFGNHELEHKVLPCFPVKSDGLMRVSCQTVRDLMKGHYDDRVSGYQIVDCRFAYEHEGGHIAGSINLNSIEQIQQHFLTPGSGLHAEHALPPRTQSGHPDEQGSTRKFVLIFHCEFSFKRGPSLALALRQADRSLSNDYPKCHFPDMYILQGGYAEFFRTCPEMCEPRAYVGMDDPRYLRKRSSELSGFRRQFSRNRSFAYGDGQVTGSAAAPVGSMRRAPSLMPSLPLPTVTGSPPRFSPTEVATAAKTKSGSTTAAQHRMGHIPAFGKASSLGPPDLARDVSYSSCDSSFDGSTTDSPCAVARSGRPALMDLPQPQQRAAMANRLLRRADTTPSVTLPP</sequence>
<dbReference type="PRINTS" id="PR00716">
    <property type="entry name" value="MPIPHPHTASE"/>
</dbReference>
<dbReference type="STRING" id="425264.A0A3G2S0A7"/>
<dbReference type="Gene3D" id="3.40.250.10">
    <property type="entry name" value="Rhodanese-like domain"/>
    <property type="match status" value="1"/>
</dbReference>
<evidence type="ECO:0000256" key="7">
    <source>
        <dbReference type="ARBA" id="ARBA00023306"/>
    </source>
</evidence>
<dbReference type="GO" id="GO:0005634">
    <property type="term" value="C:nucleus"/>
    <property type="evidence" value="ECO:0007669"/>
    <property type="project" value="TreeGrafter"/>
</dbReference>
<name>A0A3G2S0A7_MALR7</name>
<dbReference type="GO" id="GO:0000086">
    <property type="term" value="P:G2/M transition of mitotic cell cycle"/>
    <property type="evidence" value="ECO:0007669"/>
    <property type="project" value="TreeGrafter"/>
</dbReference>
<dbReference type="EC" id="3.1.3.48" evidence="2 10"/>
<accession>A0A3G2S0A7</accession>
<dbReference type="AlphaFoldDB" id="A0A3G2S0A7"/>
<evidence type="ECO:0000256" key="4">
    <source>
        <dbReference type="ARBA" id="ARBA00022776"/>
    </source>
</evidence>
<feature type="compositionally biased region" description="Low complexity" evidence="11">
    <location>
        <begin position="307"/>
        <end position="318"/>
    </location>
</feature>
<evidence type="ECO:0000313" key="14">
    <source>
        <dbReference type="Proteomes" id="UP000269793"/>
    </source>
</evidence>
<dbReference type="GO" id="GO:0010971">
    <property type="term" value="P:positive regulation of G2/M transition of mitotic cell cycle"/>
    <property type="evidence" value="ECO:0007669"/>
    <property type="project" value="TreeGrafter"/>
</dbReference>
<comment type="similarity">
    <text evidence="1 10">Belongs to the MPI phosphatase family.</text>
</comment>
<feature type="compositionally biased region" description="Low complexity" evidence="11">
    <location>
        <begin position="368"/>
        <end position="383"/>
    </location>
</feature>
<dbReference type="FunFam" id="3.40.250.10:FF:000021">
    <property type="entry name" value="M-phase inducer phosphatase cdc-25.2"/>
    <property type="match status" value="1"/>
</dbReference>
<evidence type="ECO:0000256" key="11">
    <source>
        <dbReference type="SAM" id="MobiDB-lite"/>
    </source>
</evidence>
<dbReference type="GO" id="GO:0110032">
    <property type="term" value="P:positive regulation of G2/MI transition of meiotic cell cycle"/>
    <property type="evidence" value="ECO:0007669"/>
    <property type="project" value="TreeGrafter"/>
</dbReference>
<dbReference type="PANTHER" id="PTHR10828">
    <property type="entry name" value="M-PHASE INDUCER PHOSPHATASE DUAL SPECIFICITY PHOSPHATASE CDC25"/>
    <property type="match status" value="1"/>
</dbReference>
<feature type="compositionally biased region" description="Polar residues" evidence="11">
    <location>
        <begin position="169"/>
        <end position="178"/>
    </location>
</feature>
<dbReference type="OrthoDB" id="26523at2759"/>
<keyword evidence="3 10" id="KW-0132">Cell division</keyword>
<dbReference type="PROSITE" id="PS50206">
    <property type="entry name" value="RHODANESE_3"/>
    <property type="match status" value="1"/>
</dbReference>
<reference evidence="13 14" key="1">
    <citation type="submission" date="2018-10" db="EMBL/GenBank/DDBJ databases">
        <title>Complete genome sequence of Malassezia restricta CBS 7877.</title>
        <authorList>
            <person name="Morand S.C."/>
            <person name="Bertignac M."/>
            <person name="Iltis A."/>
            <person name="Kolder I."/>
            <person name="Pirovano W."/>
            <person name="Jourdain R."/>
            <person name="Clavaud C."/>
        </authorList>
    </citation>
    <scope>NUCLEOTIDE SEQUENCE [LARGE SCALE GENOMIC DNA]</scope>
    <source>
        <strain evidence="13 14">CBS 7877</strain>
    </source>
</reference>
<keyword evidence="5 10" id="KW-0378">Hydrolase</keyword>
<evidence type="ECO:0000256" key="9">
    <source>
        <dbReference type="ARBA" id="ARBA00067190"/>
    </source>
</evidence>
<evidence type="ECO:0000256" key="8">
    <source>
        <dbReference type="ARBA" id="ARBA00051722"/>
    </source>
</evidence>
<comment type="catalytic activity">
    <reaction evidence="8 10">
        <text>O-phospho-L-tyrosyl-[protein] + H2O = L-tyrosyl-[protein] + phosphate</text>
        <dbReference type="Rhea" id="RHEA:10684"/>
        <dbReference type="Rhea" id="RHEA-COMP:10136"/>
        <dbReference type="Rhea" id="RHEA-COMP:20101"/>
        <dbReference type="ChEBI" id="CHEBI:15377"/>
        <dbReference type="ChEBI" id="CHEBI:43474"/>
        <dbReference type="ChEBI" id="CHEBI:46858"/>
        <dbReference type="ChEBI" id="CHEBI:61978"/>
        <dbReference type="EC" id="3.1.3.48"/>
    </reaction>
</comment>
<keyword evidence="14" id="KW-1185">Reference proteome</keyword>
<feature type="compositionally biased region" description="Polar residues" evidence="11">
    <location>
        <begin position="191"/>
        <end position="200"/>
    </location>
</feature>
<evidence type="ECO:0000256" key="6">
    <source>
        <dbReference type="ARBA" id="ARBA00022912"/>
    </source>
</evidence>
<evidence type="ECO:0000256" key="10">
    <source>
        <dbReference type="RuleBase" id="RU368028"/>
    </source>
</evidence>
<dbReference type="PANTHER" id="PTHR10828:SF17">
    <property type="entry name" value="PROTEIN-TYROSINE-PHOSPHATASE"/>
    <property type="match status" value="1"/>
</dbReference>
<dbReference type="CDD" id="cd01530">
    <property type="entry name" value="Cdc25"/>
    <property type="match status" value="1"/>
</dbReference>